<proteinExistence type="predicted"/>
<evidence type="ECO:0000259" key="11">
    <source>
        <dbReference type="PROSITE" id="PS51007"/>
    </source>
</evidence>
<evidence type="ECO:0000256" key="7">
    <source>
        <dbReference type="ARBA" id="ARBA00023004"/>
    </source>
</evidence>
<evidence type="ECO:0000256" key="9">
    <source>
        <dbReference type="PROSITE-ProRule" id="PRU00433"/>
    </source>
</evidence>
<dbReference type="InterPro" id="IPR051459">
    <property type="entry name" value="Cytochrome_c-type_DH"/>
</dbReference>
<feature type="domain" description="Cytochrome c" evidence="11">
    <location>
        <begin position="326"/>
        <end position="419"/>
    </location>
</feature>
<comment type="caution">
    <text evidence="12">The sequence shown here is derived from an EMBL/GenBank/DDBJ whole genome shotgun (WGS) entry which is preliminary data.</text>
</comment>
<accession>A0ABQ6VWL8</accession>
<dbReference type="PROSITE" id="PS51007">
    <property type="entry name" value="CYTC"/>
    <property type="match status" value="3"/>
</dbReference>
<dbReference type="Proteomes" id="UP000427842">
    <property type="component" value="Unassembled WGS sequence"/>
</dbReference>
<name>A0ABQ6VWL8_9PROT</name>
<organism evidence="12 13">
    <name type="scientific">Komagataeibacter medellinensis</name>
    <dbReference type="NCBI Taxonomy" id="1177712"/>
    <lineage>
        <taxon>Bacteria</taxon>
        <taxon>Pseudomonadati</taxon>
        <taxon>Pseudomonadota</taxon>
        <taxon>Alphaproteobacteria</taxon>
        <taxon>Acetobacterales</taxon>
        <taxon>Acetobacteraceae</taxon>
        <taxon>Komagataeibacter</taxon>
    </lineage>
</organism>
<keyword evidence="7 9" id="KW-0408">Iron</keyword>
<dbReference type="InterPro" id="IPR014353">
    <property type="entry name" value="Membr-bd_ADH_cyt_c"/>
</dbReference>
<dbReference type="SUPFAM" id="SSF46626">
    <property type="entry name" value="Cytochrome c"/>
    <property type="match status" value="3"/>
</dbReference>
<evidence type="ECO:0000256" key="2">
    <source>
        <dbReference type="ARBA" id="ARBA00022475"/>
    </source>
</evidence>
<evidence type="ECO:0000256" key="8">
    <source>
        <dbReference type="ARBA" id="ARBA00023136"/>
    </source>
</evidence>
<keyword evidence="4 9" id="KW-0479">Metal-binding</keyword>
<evidence type="ECO:0000256" key="5">
    <source>
        <dbReference type="ARBA" id="ARBA00022729"/>
    </source>
</evidence>
<feature type="signal peptide" evidence="10">
    <location>
        <begin position="1"/>
        <end position="29"/>
    </location>
</feature>
<dbReference type="Gene3D" id="1.10.760.10">
    <property type="entry name" value="Cytochrome c-like domain"/>
    <property type="match status" value="3"/>
</dbReference>
<dbReference type="PIRSF" id="PIRSF000018">
    <property type="entry name" value="Mb_ADH_cyt_c"/>
    <property type="match status" value="1"/>
</dbReference>
<feature type="domain" description="Cytochrome c" evidence="11">
    <location>
        <begin position="37"/>
        <end position="140"/>
    </location>
</feature>
<dbReference type="PANTHER" id="PTHR35008">
    <property type="entry name" value="BLL4482 PROTEIN-RELATED"/>
    <property type="match status" value="1"/>
</dbReference>
<comment type="subcellular location">
    <subcellularLocation>
        <location evidence="1">Cell membrane</location>
    </subcellularLocation>
</comment>
<evidence type="ECO:0000256" key="10">
    <source>
        <dbReference type="SAM" id="SignalP"/>
    </source>
</evidence>
<evidence type="ECO:0000313" key="12">
    <source>
        <dbReference type="EMBL" id="KAB8124575.1"/>
    </source>
</evidence>
<protein>
    <submittedName>
        <fullName evidence="12">Cytochrome c</fullName>
    </submittedName>
</protein>
<dbReference type="EMBL" id="QYAZ01000001">
    <property type="protein sequence ID" value="KAB8124575.1"/>
    <property type="molecule type" value="Genomic_DNA"/>
</dbReference>
<evidence type="ECO:0000256" key="1">
    <source>
        <dbReference type="ARBA" id="ARBA00004236"/>
    </source>
</evidence>
<dbReference type="PANTHER" id="PTHR35008:SF8">
    <property type="entry name" value="ALCOHOL DEHYDROGENASE CYTOCHROME C SUBUNIT"/>
    <property type="match status" value="1"/>
</dbReference>
<keyword evidence="3 9" id="KW-0349">Heme</keyword>
<dbReference type="InterPro" id="IPR036909">
    <property type="entry name" value="Cyt_c-like_dom_sf"/>
</dbReference>
<dbReference type="Pfam" id="PF00034">
    <property type="entry name" value="Cytochrom_C"/>
    <property type="match status" value="1"/>
</dbReference>
<keyword evidence="13" id="KW-1185">Reference proteome</keyword>
<feature type="chain" id="PRO_5047166162" evidence="10">
    <location>
        <begin position="30"/>
        <end position="442"/>
    </location>
</feature>
<keyword evidence="6" id="KW-0677">Repeat</keyword>
<evidence type="ECO:0000256" key="6">
    <source>
        <dbReference type="ARBA" id="ARBA00022737"/>
    </source>
</evidence>
<keyword evidence="8" id="KW-0472">Membrane</keyword>
<gene>
    <name evidence="12" type="ORF">D3W54_10795</name>
</gene>
<sequence>MPDVKRTILWSVLTAGTALAALSPLSARADDQQPPADLMARGEYIATAGDCVACHTAPGGKPFAGGLRISTPMGDVITTNITPDPEHGIGQYTLEDFEKSLRHGIRRDGNRLYPAMPYVSYSGMTDEDVKALYTWFMHGVKPVAESPPVTELNFPANLRITMAAWDLVAGSVTPETGDSATFDKLRRGKYLANALAHCGTCHTPRNIMLSEKQDSYLAGAPLQGWYAPNITSSKTAGIGNWSEDSLVQYLRTGHVDGLSQAAGPMGEAVEHSTSHLTDADLHALAAYILQVPAKDDEAEHTPREQVGKAADVPDIRTGELTRIDRLDEMDGAHIYDGNCAACHGANGAGTSDHYAPSLFHNTVVGSARPDNLIMVILSGVDRTAGGLHVHMPGFAQNSDVQRLSNAEIASVVNYVMATFGSGDHGVTADQVQQMRAQLPKAP</sequence>
<dbReference type="RefSeq" id="WP_014105116.1">
    <property type="nucleotide sequence ID" value="NZ_QYAZ01000001.1"/>
</dbReference>
<evidence type="ECO:0000313" key="13">
    <source>
        <dbReference type="Proteomes" id="UP000427842"/>
    </source>
</evidence>
<evidence type="ECO:0000256" key="4">
    <source>
        <dbReference type="ARBA" id="ARBA00022723"/>
    </source>
</evidence>
<feature type="domain" description="Cytochrome c" evidence="11">
    <location>
        <begin position="183"/>
        <end position="292"/>
    </location>
</feature>
<keyword evidence="5 10" id="KW-0732">Signal</keyword>
<dbReference type="InterPro" id="IPR009056">
    <property type="entry name" value="Cyt_c-like_dom"/>
</dbReference>
<reference evidence="12 13" key="1">
    <citation type="submission" date="2018-09" db="EMBL/GenBank/DDBJ databases">
        <title>Genome sequence and characterization of the bcs clusters for the production of nanocellulose from the low pH resistant strain Komagataeibacter medellinensis ID13488.</title>
        <authorList>
            <person name="Hernandez-Arriaga A.M."/>
            <person name="Del Cerro C."/>
            <person name="Urbina L."/>
            <person name="Eceiza A."/>
            <person name="Retegi A."/>
            <person name="Prieto M.A."/>
        </authorList>
    </citation>
    <scope>NUCLEOTIDE SEQUENCE [LARGE SCALE GENOMIC DNA]</scope>
    <source>
        <strain evidence="12 13">ID13488</strain>
    </source>
</reference>
<keyword evidence="2" id="KW-1003">Cell membrane</keyword>
<evidence type="ECO:0000256" key="3">
    <source>
        <dbReference type="ARBA" id="ARBA00022617"/>
    </source>
</evidence>